<keyword evidence="2 4" id="KW-0396">Initiation factor</keyword>
<feature type="domain" description="PCI" evidence="6">
    <location>
        <begin position="734"/>
        <end position="910"/>
    </location>
</feature>
<feature type="compositionally biased region" description="Gly residues" evidence="5">
    <location>
        <begin position="978"/>
        <end position="993"/>
    </location>
</feature>
<feature type="compositionally biased region" description="Basic and acidic residues" evidence="5">
    <location>
        <begin position="505"/>
        <end position="576"/>
    </location>
</feature>
<dbReference type="AlphaFoldDB" id="A0A9Q1CFZ4"/>
<dbReference type="Pfam" id="PF26569">
    <property type="entry name" value="EIF3CL_C"/>
    <property type="match status" value="1"/>
</dbReference>
<dbReference type="GO" id="GO:0031369">
    <property type="term" value="F:translation initiation factor binding"/>
    <property type="evidence" value="ECO:0007669"/>
    <property type="project" value="InterPro"/>
</dbReference>
<protein>
    <recommendedName>
        <fullName evidence="4">Eukaryotic translation initiation factor 3 subunit C</fullName>
        <shortName evidence="4">eIF3c</shortName>
    </recommendedName>
    <alternativeName>
        <fullName evidence="4">Eukaryotic translation initiation factor 3 subunit 8</fullName>
    </alternativeName>
</protein>
<dbReference type="PROSITE" id="PS50250">
    <property type="entry name" value="PCI"/>
    <property type="match status" value="1"/>
</dbReference>
<feature type="compositionally biased region" description="Acidic residues" evidence="5">
    <location>
        <begin position="591"/>
        <end position="605"/>
    </location>
</feature>
<evidence type="ECO:0000256" key="4">
    <source>
        <dbReference type="HAMAP-Rule" id="MF_03002"/>
    </source>
</evidence>
<dbReference type="HAMAP" id="MF_03002">
    <property type="entry name" value="eIF3c"/>
    <property type="match status" value="1"/>
</dbReference>
<feature type="region of interest" description="Disordered" evidence="5">
    <location>
        <begin position="149"/>
        <end position="274"/>
    </location>
</feature>
<keyword evidence="1 4" id="KW-0963">Cytoplasm</keyword>
<gene>
    <name evidence="7" type="ORF">HOLleu_11353</name>
</gene>
<comment type="caution">
    <text evidence="7">The sequence shown here is derived from an EMBL/GenBank/DDBJ whole genome shotgun (WGS) entry which is preliminary data.</text>
</comment>
<dbReference type="InterPro" id="IPR058999">
    <property type="entry name" value="EIF3CL_C"/>
</dbReference>
<evidence type="ECO:0000256" key="5">
    <source>
        <dbReference type="SAM" id="MobiDB-lite"/>
    </source>
</evidence>
<comment type="similarity">
    <text evidence="4">Belongs to the eIF-3 subunit C family.</text>
</comment>
<accession>A0A9Q1CFZ4</accession>
<dbReference type="PANTHER" id="PTHR13937">
    <property type="entry name" value="EUKARYOTIC TRANSLATION INITATION FACTOR 3, SUBUNIT 8 EIF3S8 -RELATED"/>
    <property type="match status" value="1"/>
</dbReference>
<feature type="region of interest" description="Disordered" evidence="5">
    <location>
        <begin position="945"/>
        <end position="1023"/>
    </location>
</feature>
<dbReference type="Proteomes" id="UP001152320">
    <property type="component" value="Chromosome 4"/>
</dbReference>
<evidence type="ECO:0000259" key="6">
    <source>
        <dbReference type="PROSITE" id="PS50250"/>
    </source>
</evidence>
<dbReference type="InterPro" id="IPR036390">
    <property type="entry name" value="WH_DNA-bd_sf"/>
</dbReference>
<dbReference type="InterPro" id="IPR027516">
    <property type="entry name" value="EIF3C"/>
</dbReference>
<sequence length="1023" mass="119626">MASRFFATGSSDSESESSDEELQVQSKPVSQAVSKFFSDSEEDTKRVVRSAKSKRHDEIMDVINRIRNQRRIKDMSSIQTSFEELIRIYQKAKNVLQTGDSAPRFYIKCLVELEDFVNESWEDKKKLSKLNAKALSTLRQKLRKHNRDFEEQIANYKANPDAEKSEEEEEKDEESSESEDDDVPFKAADFTKKFPPAVTKPAVPEGSQDESDDDYWGSTSESDSSESDSDAGYELTAKDFLKKNVGQDGGKAAGKKREREERKERKRPKEMDYGEEDGEKWEVVTRGIPQSSEKPKMFGKDVEITHDVILKKLMEIIGARGKRGTDRNEQIELLKELRSIASQQGLGPAVDLKILFNIIAAVFDYNPNANVCMKPEMWEKCLKYIQEALDKVSQYADIITVSERVPEDNEKYNEAPYRIRSCMLTVVEKMDEEYTKILQATDAHSTEYVERLKDEMVVTQIIVKLMKHLEYMGDVEEICRSYLRYIMHLYYKYDYDNLKKLMKTRDKREKEEEKRRREEELRAAQEAEEKDEDGIIKEPEMESKEEKDDVDGEEKKDENGEEKKDEVKEVQETEEIKEIEDDNRDRKDEDKEGEDEDDQQQEESTTEQIDRMCKFIYNKDSTDIIRTRAMLCHIYHHALHDRWYKARDLMMMSHLQNNIQHSDIPTQIQYNRTLAQLGLCAFRQGSVKDAHNALLDLQSGGRAKELLAQGILIQRQQERDHQQEKIEKSRHMPFHMHINLELLECVYLVSAMLLEIPYMASHHFDIRRRMISKSFHHQLRLSERQALVGPPESMREHVVAASKAMRYGDWRLCRQHLINEKMNAKVWNLFHNADKVKALITRKIQEESLRTYLFTYGSVYDSISLDMLAEMFELEKPVVHSIVSKMIINEELLASWDEPASTIVIHRCEPTKLQNLALRLADKVSNLVENNERLLDFRQDRNWKQNDSRQHYNKDRGFQNRDRGGYQNRDRGGYQNKGRGGYNNRSGGGGGGRGRFRNDGDRRYRDDQRYDRGQDSGRRGPRY</sequence>
<dbReference type="Pfam" id="PF01399">
    <property type="entry name" value="PCI"/>
    <property type="match status" value="1"/>
</dbReference>
<dbReference type="GO" id="GO:0003743">
    <property type="term" value="F:translation initiation factor activity"/>
    <property type="evidence" value="ECO:0007669"/>
    <property type="project" value="UniProtKB-UniRule"/>
</dbReference>
<dbReference type="SUPFAM" id="SSF46785">
    <property type="entry name" value="Winged helix' DNA-binding domain"/>
    <property type="match status" value="1"/>
</dbReference>
<reference evidence="7" key="1">
    <citation type="submission" date="2021-10" db="EMBL/GenBank/DDBJ databases">
        <title>Tropical sea cucumber genome reveals ecological adaptation and Cuvierian tubules defense mechanism.</title>
        <authorList>
            <person name="Chen T."/>
        </authorList>
    </citation>
    <scope>NUCLEOTIDE SEQUENCE</scope>
    <source>
        <strain evidence="7">Nanhai2018</strain>
        <tissue evidence="7">Muscle</tissue>
    </source>
</reference>
<feature type="compositionally biased region" description="Basic and acidic residues" evidence="5">
    <location>
        <begin position="945"/>
        <end position="972"/>
    </location>
</feature>
<evidence type="ECO:0000256" key="2">
    <source>
        <dbReference type="ARBA" id="ARBA00022540"/>
    </source>
</evidence>
<comment type="subcellular location">
    <subcellularLocation>
        <location evidence="4">Cytoplasm</location>
    </subcellularLocation>
</comment>
<comment type="subunit">
    <text evidence="4">Component of the eukaryotic translation initiation factor 3 (eIF-3) complex.</text>
</comment>
<dbReference type="GO" id="GO:0016282">
    <property type="term" value="C:eukaryotic 43S preinitiation complex"/>
    <property type="evidence" value="ECO:0007669"/>
    <property type="project" value="UniProtKB-UniRule"/>
</dbReference>
<dbReference type="Pfam" id="PF05470">
    <property type="entry name" value="eIF-3c_N"/>
    <property type="match status" value="2"/>
</dbReference>
<dbReference type="InterPro" id="IPR000717">
    <property type="entry name" value="PCI_dom"/>
</dbReference>
<keyword evidence="3 4" id="KW-0648">Protein biosynthesis</keyword>
<dbReference type="SMART" id="SM00088">
    <property type="entry name" value="PINT"/>
    <property type="match status" value="1"/>
</dbReference>
<organism evidence="7 8">
    <name type="scientific">Holothuria leucospilota</name>
    <name type="common">Black long sea cucumber</name>
    <name type="synonym">Mertensiothuria leucospilota</name>
    <dbReference type="NCBI Taxonomy" id="206669"/>
    <lineage>
        <taxon>Eukaryota</taxon>
        <taxon>Metazoa</taxon>
        <taxon>Echinodermata</taxon>
        <taxon>Eleutherozoa</taxon>
        <taxon>Echinozoa</taxon>
        <taxon>Holothuroidea</taxon>
        <taxon>Aspidochirotacea</taxon>
        <taxon>Aspidochirotida</taxon>
        <taxon>Holothuriidae</taxon>
        <taxon>Holothuria</taxon>
    </lineage>
</organism>
<dbReference type="PANTHER" id="PTHR13937:SF0">
    <property type="entry name" value="EUKARYOTIC TRANSLATION INITIATION FACTOR 3 SUBUNIT C-RELATED"/>
    <property type="match status" value="1"/>
</dbReference>
<evidence type="ECO:0000313" key="8">
    <source>
        <dbReference type="Proteomes" id="UP001152320"/>
    </source>
</evidence>
<name>A0A9Q1CFZ4_HOLLE</name>
<dbReference type="GO" id="GO:0005852">
    <property type="term" value="C:eukaryotic translation initiation factor 3 complex"/>
    <property type="evidence" value="ECO:0007669"/>
    <property type="project" value="UniProtKB-UniRule"/>
</dbReference>
<evidence type="ECO:0000313" key="7">
    <source>
        <dbReference type="EMBL" id="KAJ8044018.1"/>
    </source>
</evidence>
<dbReference type="GO" id="GO:0001732">
    <property type="term" value="P:formation of cytoplasmic translation initiation complex"/>
    <property type="evidence" value="ECO:0007669"/>
    <property type="project" value="UniProtKB-UniRule"/>
</dbReference>
<evidence type="ECO:0000256" key="1">
    <source>
        <dbReference type="ARBA" id="ARBA00022490"/>
    </source>
</evidence>
<comment type="function">
    <text evidence="4">Component of the eukaryotic translation initiation factor 3 (eIF-3) complex, which is involved in protein synthesis of a specialized repertoire of mRNAs and, together with other initiation factors, stimulates binding of mRNA and methionyl-tRNAi to the 40S ribosome. The eIF-3 complex specifically targets and initiates translation of a subset of mRNAs involved in cell proliferation.</text>
</comment>
<dbReference type="OrthoDB" id="29647at2759"/>
<keyword evidence="8" id="KW-1185">Reference proteome</keyword>
<feature type="compositionally biased region" description="Basic and acidic residues" evidence="5">
    <location>
        <begin position="996"/>
        <end position="1023"/>
    </location>
</feature>
<feature type="compositionally biased region" description="Acidic residues" evidence="5">
    <location>
        <begin position="164"/>
        <end position="182"/>
    </location>
</feature>
<dbReference type="GO" id="GO:0003723">
    <property type="term" value="F:RNA binding"/>
    <property type="evidence" value="ECO:0007669"/>
    <property type="project" value="InterPro"/>
</dbReference>
<dbReference type="EMBL" id="JAIZAY010000004">
    <property type="protein sequence ID" value="KAJ8044018.1"/>
    <property type="molecule type" value="Genomic_DNA"/>
</dbReference>
<evidence type="ECO:0000256" key="3">
    <source>
        <dbReference type="ARBA" id="ARBA00022917"/>
    </source>
</evidence>
<feature type="compositionally biased region" description="Basic and acidic residues" evidence="5">
    <location>
        <begin position="255"/>
        <end position="272"/>
    </location>
</feature>
<feature type="region of interest" description="Disordered" evidence="5">
    <location>
        <begin position="1"/>
        <end position="29"/>
    </location>
</feature>
<feature type="region of interest" description="Disordered" evidence="5">
    <location>
        <begin position="505"/>
        <end position="607"/>
    </location>
</feature>
<feature type="compositionally biased region" description="Acidic residues" evidence="5">
    <location>
        <begin position="13"/>
        <end position="22"/>
    </location>
</feature>
<dbReference type="GO" id="GO:0033290">
    <property type="term" value="C:eukaryotic 48S preinitiation complex"/>
    <property type="evidence" value="ECO:0007669"/>
    <property type="project" value="UniProtKB-UniRule"/>
</dbReference>
<dbReference type="InterPro" id="IPR008905">
    <property type="entry name" value="EIF3C_N_dom"/>
</dbReference>
<proteinExistence type="inferred from homology"/>